<accession>A0A3S9QKW0</accession>
<dbReference type="EMBL" id="CP033905">
    <property type="protein sequence ID" value="AZR06443.1"/>
    <property type="molecule type" value="Genomic_DNA"/>
</dbReference>
<protein>
    <submittedName>
        <fullName evidence="5">ATP-dependent acyl-CoA ligase</fullName>
    </submittedName>
</protein>
<dbReference type="RefSeq" id="WP_126919933.1">
    <property type="nucleotide sequence ID" value="NZ_CP033905.1"/>
</dbReference>
<dbReference type="PROSITE" id="PS00455">
    <property type="entry name" value="AMP_BINDING"/>
    <property type="match status" value="1"/>
</dbReference>
<dbReference type="Pfam" id="PF00501">
    <property type="entry name" value="AMP-binding"/>
    <property type="match status" value="1"/>
</dbReference>
<dbReference type="Gene3D" id="3.40.50.12780">
    <property type="entry name" value="N-terminal domain of ligase-like"/>
    <property type="match status" value="1"/>
</dbReference>
<dbReference type="InterPro" id="IPR020845">
    <property type="entry name" value="AMP-binding_CS"/>
</dbReference>
<reference evidence="5 6" key="1">
    <citation type="submission" date="2018-11" db="EMBL/GenBank/DDBJ databases">
        <title>Multidrug-resistant genes are associated with an 42-kb island TGI1 carrying a complex class 1 integron in a Trueperella pyogenes.</title>
        <authorList>
            <person name="Dong W."/>
        </authorList>
    </citation>
    <scope>NUCLEOTIDE SEQUENCE [LARGE SCALE GENOMIC DNA]</scope>
    <source>
        <strain evidence="5 6">TP4</strain>
    </source>
</reference>
<evidence type="ECO:0000259" key="4">
    <source>
        <dbReference type="Pfam" id="PF13193"/>
    </source>
</evidence>
<dbReference type="InterPro" id="IPR000873">
    <property type="entry name" value="AMP-dep_synth/lig_dom"/>
</dbReference>
<dbReference type="AlphaFoldDB" id="A0A3S9QKW0"/>
<dbReference type="InterPro" id="IPR045851">
    <property type="entry name" value="AMP-bd_C_sf"/>
</dbReference>
<sequence length="507" mass="56544">MITQGQGLILPNIWDSHVQQRPDAQFLVYEDHGCGSVRSWTYREFDEVINRTSNLFLGLGIESGDAVALQLNNCPELIECVFALNQIGAIYVPIHPEYTVEEAKTILADCDARMLVIEQCFLDYDPAYGEGIETLVVGGDCDHRCFTQLQQAQSATPPVRRREPMPIAEILYTSGTTSTPKGVIITEQNVVFAGYYVNWQLQMRETDRYVTTMAASHVNLQLNALAPVLTAGATLVLLRRYSATRFWQQVRKHRGTLVQAMAMIIKTMLAQPESPQESEHCVREVHYFLPISTEEKERFEARFKVRLLNNYGSTEDLVGVITDYPTGPRRWPSIGRVGPGYNVRIMGEGGELGPGEIGEIQVQGIPGVSLMAGYWQQPEVTAKTLAGNWLRTGDYGYFDEEGWIYFTDRHCDIIKRSGENISCAEVESVLARYPGVAEVAVVGVEDSIRDQAVKAVIVPEAGVQIDVDELTAFCRGHLAAFKIPSIVAFQERLPRGNYGKVLKSTLK</sequence>
<dbReference type="Pfam" id="PF13193">
    <property type="entry name" value="AMP-binding_C"/>
    <property type="match status" value="1"/>
</dbReference>
<proteinExistence type="inferred from homology"/>
<feature type="domain" description="AMP-binding enzyme C-terminal" evidence="4">
    <location>
        <begin position="425"/>
        <end position="500"/>
    </location>
</feature>
<evidence type="ECO:0000256" key="1">
    <source>
        <dbReference type="ARBA" id="ARBA00006432"/>
    </source>
</evidence>
<dbReference type="PANTHER" id="PTHR43201:SF5">
    <property type="entry name" value="MEDIUM-CHAIN ACYL-COA LIGASE ACSF2, MITOCHONDRIAL"/>
    <property type="match status" value="1"/>
</dbReference>
<dbReference type="Proteomes" id="UP000275951">
    <property type="component" value="Chromosome"/>
</dbReference>
<dbReference type="Gene3D" id="3.30.300.30">
    <property type="match status" value="1"/>
</dbReference>
<organism evidence="5 6">
    <name type="scientific">Trueperella pyogenes</name>
    <dbReference type="NCBI Taxonomy" id="1661"/>
    <lineage>
        <taxon>Bacteria</taxon>
        <taxon>Bacillati</taxon>
        <taxon>Actinomycetota</taxon>
        <taxon>Actinomycetes</taxon>
        <taxon>Actinomycetales</taxon>
        <taxon>Actinomycetaceae</taxon>
        <taxon>Trueperella</taxon>
    </lineage>
</organism>
<comment type="similarity">
    <text evidence="1">Belongs to the ATP-dependent AMP-binding enzyme family.</text>
</comment>
<dbReference type="InterPro" id="IPR042099">
    <property type="entry name" value="ANL_N_sf"/>
</dbReference>
<evidence type="ECO:0000259" key="3">
    <source>
        <dbReference type="Pfam" id="PF00501"/>
    </source>
</evidence>
<keyword evidence="2 5" id="KW-0436">Ligase</keyword>
<dbReference type="GO" id="GO:0031956">
    <property type="term" value="F:medium-chain fatty acid-CoA ligase activity"/>
    <property type="evidence" value="ECO:0007669"/>
    <property type="project" value="TreeGrafter"/>
</dbReference>
<dbReference type="PANTHER" id="PTHR43201">
    <property type="entry name" value="ACYL-COA SYNTHETASE"/>
    <property type="match status" value="1"/>
</dbReference>
<gene>
    <name evidence="5" type="ORF">EBQ10_03450</name>
</gene>
<dbReference type="SUPFAM" id="SSF56801">
    <property type="entry name" value="Acetyl-CoA synthetase-like"/>
    <property type="match status" value="1"/>
</dbReference>
<evidence type="ECO:0000313" key="6">
    <source>
        <dbReference type="Proteomes" id="UP000275951"/>
    </source>
</evidence>
<name>A0A3S9QKW0_9ACTO</name>
<dbReference type="GO" id="GO:0006631">
    <property type="term" value="P:fatty acid metabolic process"/>
    <property type="evidence" value="ECO:0007669"/>
    <property type="project" value="TreeGrafter"/>
</dbReference>
<feature type="domain" description="AMP-dependent synthetase/ligase" evidence="3">
    <location>
        <begin position="16"/>
        <end position="375"/>
    </location>
</feature>
<evidence type="ECO:0000313" key="5">
    <source>
        <dbReference type="EMBL" id="AZR06443.1"/>
    </source>
</evidence>
<dbReference type="InterPro" id="IPR025110">
    <property type="entry name" value="AMP-bd_C"/>
</dbReference>
<evidence type="ECO:0000256" key="2">
    <source>
        <dbReference type="ARBA" id="ARBA00022598"/>
    </source>
</evidence>